<sequence length="120" mass="13345">MIRGIRGATTVNENIATDIIDRTRALVLEIIALNQIKASDVASVLVSVTTDLNAAFPAKPIRELAGWSYVPVMCMNEIDVPGGLPRCIRIMLTVNTMIEQEKIIHVYHHEAKKLRPDLLK</sequence>
<keyword evidence="3" id="KW-0413">Isomerase</keyword>
<dbReference type="InterPro" id="IPR008243">
    <property type="entry name" value="Chorismate_mutase_AroH"/>
</dbReference>
<dbReference type="GO" id="GO:0046417">
    <property type="term" value="P:chorismate metabolic process"/>
    <property type="evidence" value="ECO:0007669"/>
    <property type="project" value="TreeGrafter"/>
</dbReference>
<proteinExistence type="predicted"/>
<name>A0A1H8GG58_9BACI</name>
<dbReference type="GO" id="GO:0004106">
    <property type="term" value="F:chorismate mutase activity"/>
    <property type="evidence" value="ECO:0007669"/>
    <property type="project" value="UniProtKB-UniRule"/>
</dbReference>
<evidence type="ECO:0000313" key="5">
    <source>
        <dbReference type="Proteomes" id="UP000199300"/>
    </source>
</evidence>
<accession>A0A1H8GG58</accession>
<dbReference type="EC" id="5.4.99.5" evidence="1 3"/>
<dbReference type="UniPathway" id="UPA00120">
    <property type="reaction ID" value="UER00203"/>
</dbReference>
<dbReference type="Pfam" id="PF07736">
    <property type="entry name" value="CM_1"/>
    <property type="match status" value="1"/>
</dbReference>
<dbReference type="PROSITE" id="PS51167">
    <property type="entry name" value="CHORISMATE_MUT_1"/>
    <property type="match status" value="1"/>
</dbReference>
<reference evidence="4 5" key="1">
    <citation type="submission" date="2016-10" db="EMBL/GenBank/DDBJ databases">
        <authorList>
            <person name="de Groot N.N."/>
        </authorList>
    </citation>
    <scope>NUCLEOTIDE SEQUENCE [LARGE SCALE GENOMIC DNA]</scope>
    <source>
        <strain evidence="4 5">CGMCC 1.10434</strain>
    </source>
</reference>
<dbReference type="PANTHER" id="PTHR21164">
    <property type="entry name" value="CHORISMATE MUTASE"/>
    <property type="match status" value="1"/>
</dbReference>
<dbReference type="PANTHER" id="PTHR21164:SF0">
    <property type="entry name" value="CHORISMATE MUTASE AROH"/>
    <property type="match status" value="1"/>
</dbReference>
<dbReference type="GO" id="GO:0009073">
    <property type="term" value="P:aromatic amino acid family biosynthetic process"/>
    <property type="evidence" value="ECO:0007669"/>
    <property type="project" value="UniProtKB-UniRule"/>
</dbReference>
<keyword evidence="2 3" id="KW-0057">Aromatic amino acid biosynthesis</keyword>
<dbReference type="GO" id="GO:0008652">
    <property type="term" value="P:amino acid biosynthetic process"/>
    <property type="evidence" value="ECO:0007669"/>
    <property type="project" value="UniProtKB-UniRule"/>
</dbReference>
<dbReference type="STRING" id="872970.SAMN04488134_10159"/>
<dbReference type="PIRSF" id="PIRSF005965">
    <property type="entry name" value="Chor_mut_AroH"/>
    <property type="match status" value="1"/>
</dbReference>
<feature type="binding site" evidence="2">
    <location>
        <position position="107"/>
    </location>
    <ligand>
        <name>prephenate</name>
        <dbReference type="ChEBI" id="CHEBI:29934"/>
    </ligand>
</feature>
<dbReference type="Gene3D" id="3.30.1330.40">
    <property type="entry name" value="RutC-like"/>
    <property type="match status" value="1"/>
</dbReference>
<feature type="binding site" evidence="2">
    <location>
        <position position="6"/>
    </location>
    <ligand>
        <name>prephenate</name>
        <dbReference type="ChEBI" id="CHEBI:29934"/>
    </ligand>
</feature>
<keyword evidence="5" id="KW-1185">Reference proteome</keyword>
<evidence type="ECO:0000256" key="1">
    <source>
        <dbReference type="NCBIfam" id="TIGR01796"/>
    </source>
</evidence>
<keyword evidence="2 3" id="KW-0028">Amino-acid biosynthesis</keyword>
<dbReference type="OrthoDB" id="9802232at2"/>
<protein>
    <recommendedName>
        <fullName evidence="1 3">chorismate mutase</fullName>
        <ecNumber evidence="1 3">5.4.99.5</ecNumber>
    </recommendedName>
</protein>
<dbReference type="AlphaFoldDB" id="A0A1H8GG58"/>
<dbReference type="Proteomes" id="UP000199300">
    <property type="component" value="Unassembled WGS sequence"/>
</dbReference>
<evidence type="ECO:0000313" key="4">
    <source>
        <dbReference type="EMBL" id="SEN42953.1"/>
    </source>
</evidence>
<evidence type="ECO:0000256" key="3">
    <source>
        <dbReference type="PROSITE-ProRule" id="PRU00514"/>
    </source>
</evidence>
<dbReference type="EMBL" id="FODJ01000001">
    <property type="protein sequence ID" value="SEN42953.1"/>
    <property type="molecule type" value="Genomic_DNA"/>
</dbReference>
<organism evidence="4 5">
    <name type="scientific">Amphibacillus marinus</name>
    <dbReference type="NCBI Taxonomy" id="872970"/>
    <lineage>
        <taxon>Bacteria</taxon>
        <taxon>Bacillati</taxon>
        <taxon>Bacillota</taxon>
        <taxon>Bacilli</taxon>
        <taxon>Bacillales</taxon>
        <taxon>Bacillaceae</taxon>
        <taxon>Amphibacillus</taxon>
    </lineage>
</organism>
<dbReference type="InterPro" id="IPR035959">
    <property type="entry name" value="RutC-like_sf"/>
</dbReference>
<dbReference type="SUPFAM" id="SSF55298">
    <property type="entry name" value="YjgF-like"/>
    <property type="match status" value="1"/>
</dbReference>
<comment type="catalytic activity">
    <reaction evidence="3">
        <text>chorismate = prephenate</text>
        <dbReference type="Rhea" id="RHEA:13897"/>
        <dbReference type="ChEBI" id="CHEBI:29748"/>
        <dbReference type="ChEBI" id="CHEBI:29934"/>
        <dbReference type="EC" id="5.4.99.5"/>
    </reaction>
</comment>
<gene>
    <name evidence="4" type="ORF">SAMN04488134_10159</name>
</gene>
<dbReference type="CDD" id="cd02185">
    <property type="entry name" value="AroH"/>
    <property type="match status" value="1"/>
</dbReference>
<dbReference type="NCBIfam" id="TIGR01796">
    <property type="entry name" value="CM_mono_aroH"/>
    <property type="match status" value="1"/>
</dbReference>
<evidence type="ECO:0000256" key="2">
    <source>
        <dbReference type="PIRSR" id="PIRSR005965-1"/>
    </source>
</evidence>
<feature type="binding site" evidence="2">
    <location>
        <position position="89"/>
    </location>
    <ligand>
        <name>prephenate</name>
        <dbReference type="ChEBI" id="CHEBI:29934"/>
    </ligand>
</feature>
<dbReference type="RefSeq" id="WP_091493421.1">
    <property type="nucleotide sequence ID" value="NZ_FODJ01000001.1"/>
</dbReference>